<keyword evidence="3" id="KW-0963">Cytoplasm</keyword>
<dbReference type="PANTHER" id="PTHR33958">
    <property type="entry name" value="PROTEIN C8ORF37"/>
    <property type="match status" value="1"/>
</dbReference>
<protein>
    <recommendedName>
        <fullName evidence="5">Cilia- and flagella-associated protein 418</fullName>
    </recommendedName>
</protein>
<evidence type="ECO:0000256" key="4">
    <source>
        <dbReference type="ARBA" id="ARBA00024819"/>
    </source>
</evidence>
<gene>
    <name evidence="8" type="primary">LOC106077915</name>
</gene>
<evidence type="ECO:0000256" key="6">
    <source>
        <dbReference type="SAM" id="MobiDB-lite"/>
    </source>
</evidence>
<evidence type="ECO:0000256" key="3">
    <source>
        <dbReference type="ARBA" id="ARBA00022490"/>
    </source>
</evidence>
<evidence type="ECO:0000256" key="1">
    <source>
        <dbReference type="ARBA" id="ARBA00004437"/>
    </source>
</evidence>
<sequence length="214" mass="24299">MVTNGVVYYTMDKVDIDELLDEVETKFVKPSRPPSTRSSSVPNKKLEKKTVENDDNKKNSKCSLDSLINDILDIDIDESEDTTLGSSCSRNNSRLSATEDGKKSERFRRCLPVFLGGSSDGTGIGTSINKRPCDQLRCTSCDFKVCYFENRCWHKDTDYLFLRNNVPDLKKLEPRLGRKTGCRAYCCQCSWRNVQELCELSDPSLKWVCGKHAL</sequence>
<feature type="compositionally biased region" description="Basic and acidic residues" evidence="6">
    <location>
        <begin position="44"/>
        <end position="58"/>
    </location>
</feature>
<evidence type="ECO:0000256" key="5">
    <source>
        <dbReference type="ARBA" id="ARBA00026215"/>
    </source>
</evidence>
<dbReference type="RefSeq" id="XP_055890531.1">
    <property type="nucleotide sequence ID" value="XM_056034556.1"/>
</dbReference>
<dbReference type="GO" id="GO:0005829">
    <property type="term" value="C:cytosol"/>
    <property type="evidence" value="ECO:0007669"/>
    <property type="project" value="TreeGrafter"/>
</dbReference>
<accession>A0A9W3ATI5</accession>
<dbReference type="Pfam" id="PF14996">
    <property type="entry name" value="RMP"/>
    <property type="match status" value="1"/>
</dbReference>
<evidence type="ECO:0000256" key="2">
    <source>
        <dbReference type="ARBA" id="ARBA00004496"/>
    </source>
</evidence>
<dbReference type="GO" id="GO:0001917">
    <property type="term" value="C:photoreceptor inner segment"/>
    <property type="evidence" value="ECO:0007669"/>
    <property type="project" value="UniProtKB-SubCell"/>
</dbReference>
<reference evidence="8" key="1">
    <citation type="submission" date="2025-08" db="UniProtKB">
        <authorList>
            <consortium name="RefSeq"/>
        </authorList>
    </citation>
    <scope>IDENTIFICATION</scope>
</reference>
<keyword evidence="7" id="KW-1185">Reference proteome</keyword>
<comment type="function">
    <text evidence="4">May be involved in photoreceptor outer segment disk morphogenesis.</text>
</comment>
<evidence type="ECO:0000313" key="8">
    <source>
        <dbReference type="RefSeq" id="XP_055890531.1"/>
    </source>
</evidence>
<comment type="subcellular location">
    <subcellularLocation>
        <location evidence="2">Cytoplasm</location>
    </subcellularLocation>
    <subcellularLocation>
        <location evidence="1">Photoreceptor inner segment</location>
    </subcellularLocation>
</comment>
<feature type="region of interest" description="Disordered" evidence="6">
    <location>
        <begin position="81"/>
        <end position="100"/>
    </location>
</feature>
<organism evidence="7 8">
    <name type="scientific">Biomphalaria glabrata</name>
    <name type="common">Bloodfluke planorb</name>
    <name type="synonym">Freshwater snail</name>
    <dbReference type="NCBI Taxonomy" id="6526"/>
    <lineage>
        <taxon>Eukaryota</taxon>
        <taxon>Metazoa</taxon>
        <taxon>Spiralia</taxon>
        <taxon>Lophotrochozoa</taxon>
        <taxon>Mollusca</taxon>
        <taxon>Gastropoda</taxon>
        <taxon>Heterobranchia</taxon>
        <taxon>Euthyneura</taxon>
        <taxon>Panpulmonata</taxon>
        <taxon>Hygrophila</taxon>
        <taxon>Lymnaeoidea</taxon>
        <taxon>Planorbidae</taxon>
        <taxon>Biomphalaria</taxon>
    </lineage>
</organism>
<dbReference type="GeneID" id="106077915"/>
<name>A0A9W3ATI5_BIOGL</name>
<dbReference type="Proteomes" id="UP001165740">
    <property type="component" value="Chromosome 7"/>
</dbReference>
<dbReference type="AlphaFoldDB" id="A0A9W3ATI5"/>
<dbReference type="OMA" id="RAKMEPS"/>
<evidence type="ECO:0000313" key="7">
    <source>
        <dbReference type="Proteomes" id="UP001165740"/>
    </source>
</evidence>
<proteinExistence type="predicted"/>
<dbReference type="OrthoDB" id="259905at2759"/>
<feature type="compositionally biased region" description="Polar residues" evidence="6">
    <location>
        <begin position="85"/>
        <end position="96"/>
    </location>
</feature>
<dbReference type="InterPro" id="IPR029239">
    <property type="entry name" value="CFAP418"/>
</dbReference>
<feature type="region of interest" description="Disordered" evidence="6">
    <location>
        <begin position="27"/>
        <end position="58"/>
    </location>
</feature>
<dbReference type="PANTHER" id="PTHR33958:SF1">
    <property type="entry name" value="CILIA- AND FLAGELLA-ASSOCIATED PROTEIN 418"/>
    <property type="match status" value="1"/>
</dbReference>